<proteinExistence type="predicted"/>
<feature type="compositionally biased region" description="Low complexity" evidence="5">
    <location>
        <begin position="328"/>
        <end position="341"/>
    </location>
</feature>
<sequence length="920" mass="106754">MSQLLTPKDIISMRQNGSTDALKDAMFDALVDNDVDSVRILLENGVSVYKFLTIERLEQLYNAERGPPHTLVYIVGDVVKVHSNYSYTLPDVGLAVEKLMDNGFRFYYTGSEFTEAYNQAQKDSVRISINGKAVFEQQNAEEYVFKYPYSDLLIWAVLTKRYEMALCMWEYGEEALAKSLIASKLFKSLADEAAEDYLKVEVCEELKKYAEKFQNLSVELLECSYKHSDVQTLQLLTYELKYWSKETCLSLAASSDNKAFVAHPCCQVLLADLWHGGMRLRNSSNLKVVLGLLFPPSIFFFEFKSRKELFQQPHTAFEHDDDVNEAFSSGSDSDGSLFSSDSDADDPDSHSVDLFASSAARRSARSAKLNTFLRIFRPLRQTSLPNDSAATVMPETKSQRSPVTDLLESQSLLDLTTNNHRPNAKDNHTEKPLKRRFKRTLLQQQIIRKHPIRVRRKLYEFFVAPITTFWSWFLSYLIFLSVLTYVLLIRTPVNPTFSEYVLVCYVITFGIELIRKLIMSKPQRFHEKLEYFFGFWNTLTMMAVVSHFIGFLCRTMYSNPAYGRCILSLSAVLWTIKMLDFLSVHPNIGPLVTMAGNMITSMTYVTVMLCVSLLAFGLARQSINFPNEDWHWILLRNIFYKPYFMSYGEVYAKTNLSELCITTDFTNGIDICNDQIWECHQRMGIPLSEAEETLRKTCVTGHWIPPFLMVFFCLISNVLLTSMLVAIFDHIFKETDKMSQQIWMFQRYHQVMQYEATPFVPPPFTWIYHIYMLVKYVRHWRLIRIGYRSNSPFDFSLKLFLNTEELEDLHDFEEECMEDFAREKEYEKHGTDEERLYRSAERTKLILRRINNLVMRKGRVRTKVDLLEGRIEQLDSCQNEIVDCLKQITSAVPTILNRIQSRSMASTSNNVRMSTKTAKT</sequence>
<feature type="transmembrane region" description="Helical" evidence="6">
    <location>
        <begin position="703"/>
        <end position="728"/>
    </location>
</feature>
<organism evidence="9 10">
    <name type="scientific">Panagrellus redivivus</name>
    <name type="common">Microworm</name>
    <dbReference type="NCBI Taxonomy" id="6233"/>
    <lineage>
        <taxon>Eukaryota</taxon>
        <taxon>Metazoa</taxon>
        <taxon>Ecdysozoa</taxon>
        <taxon>Nematoda</taxon>
        <taxon>Chromadorea</taxon>
        <taxon>Rhabditida</taxon>
        <taxon>Tylenchina</taxon>
        <taxon>Panagrolaimomorpha</taxon>
        <taxon>Panagrolaimoidea</taxon>
        <taxon>Panagrolaimidae</taxon>
        <taxon>Panagrellus</taxon>
    </lineage>
</organism>
<reference evidence="10" key="2">
    <citation type="submission" date="2020-10" db="UniProtKB">
        <authorList>
            <consortium name="WormBaseParasite"/>
        </authorList>
    </citation>
    <scope>IDENTIFICATION</scope>
</reference>
<feature type="transmembrane region" description="Helical" evidence="6">
    <location>
        <begin position="561"/>
        <end position="579"/>
    </location>
</feature>
<feature type="transmembrane region" description="Helical" evidence="6">
    <location>
        <begin position="530"/>
        <end position="549"/>
    </location>
</feature>
<reference evidence="9" key="1">
    <citation type="journal article" date="2013" name="Genetics">
        <title>The draft genome and transcriptome of Panagrellus redivivus are shaped by the harsh demands of a free-living lifestyle.</title>
        <authorList>
            <person name="Srinivasan J."/>
            <person name="Dillman A.R."/>
            <person name="Macchietto M.G."/>
            <person name="Heikkinen L."/>
            <person name="Lakso M."/>
            <person name="Fracchia K.M."/>
            <person name="Antoshechkin I."/>
            <person name="Mortazavi A."/>
            <person name="Wong G."/>
            <person name="Sternberg P.W."/>
        </authorList>
    </citation>
    <scope>NUCLEOTIDE SEQUENCE [LARGE SCALE GENOMIC DNA]</scope>
    <source>
        <strain evidence="9">MT8872</strain>
    </source>
</reference>
<dbReference type="GO" id="GO:0005886">
    <property type="term" value="C:plasma membrane"/>
    <property type="evidence" value="ECO:0007669"/>
    <property type="project" value="TreeGrafter"/>
</dbReference>
<comment type="subcellular location">
    <subcellularLocation>
        <location evidence="1">Membrane</location>
        <topology evidence="1">Multi-pass membrane protein</topology>
    </subcellularLocation>
</comment>
<dbReference type="Proteomes" id="UP000492821">
    <property type="component" value="Unassembled WGS sequence"/>
</dbReference>
<dbReference type="InterPro" id="IPR005821">
    <property type="entry name" value="Ion_trans_dom"/>
</dbReference>
<evidence type="ECO:0000313" key="10">
    <source>
        <dbReference type="WBParaSite" id="Pan_g4537.t1"/>
    </source>
</evidence>
<evidence type="ECO:0000259" key="7">
    <source>
        <dbReference type="Pfam" id="PF00520"/>
    </source>
</evidence>
<name>A0A7E4VYS8_PANRE</name>
<feature type="region of interest" description="Disordered" evidence="5">
    <location>
        <begin position="322"/>
        <end position="346"/>
    </location>
</feature>
<evidence type="ECO:0000259" key="8">
    <source>
        <dbReference type="Pfam" id="PF25508"/>
    </source>
</evidence>
<feature type="transmembrane region" description="Helical" evidence="6">
    <location>
        <begin position="458"/>
        <end position="488"/>
    </location>
</feature>
<accession>A0A7E4VYS8</accession>
<evidence type="ECO:0000313" key="9">
    <source>
        <dbReference type="Proteomes" id="UP000492821"/>
    </source>
</evidence>
<dbReference type="InterPro" id="IPR057366">
    <property type="entry name" value="TRPM-like"/>
</dbReference>
<keyword evidence="9" id="KW-1185">Reference proteome</keyword>
<keyword evidence="3 6" id="KW-1133">Transmembrane helix</keyword>
<dbReference type="Pfam" id="PF00520">
    <property type="entry name" value="Ion_trans"/>
    <property type="match status" value="1"/>
</dbReference>
<evidence type="ECO:0000256" key="2">
    <source>
        <dbReference type="ARBA" id="ARBA00022692"/>
    </source>
</evidence>
<evidence type="ECO:0000256" key="5">
    <source>
        <dbReference type="SAM" id="MobiDB-lite"/>
    </source>
</evidence>
<feature type="domain" description="TRPM-like" evidence="8">
    <location>
        <begin position="20"/>
        <end position="263"/>
    </location>
</feature>
<keyword evidence="2 6" id="KW-0812">Transmembrane</keyword>
<keyword evidence="4 6" id="KW-0472">Membrane</keyword>
<dbReference type="PANTHER" id="PTHR13800">
    <property type="entry name" value="TRANSIENT RECEPTOR POTENTIAL CATION CHANNEL, SUBFAMILY M, MEMBER 6"/>
    <property type="match status" value="1"/>
</dbReference>
<feature type="transmembrane region" description="Helical" evidence="6">
    <location>
        <begin position="591"/>
        <end position="619"/>
    </location>
</feature>
<dbReference type="Pfam" id="PF25508">
    <property type="entry name" value="TRPM2"/>
    <property type="match status" value="1"/>
</dbReference>
<dbReference type="AlphaFoldDB" id="A0A7E4VYS8"/>
<feature type="domain" description="Ion transport" evidence="7">
    <location>
        <begin position="468"/>
        <end position="737"/>
    </location>
</feature>
<dbReference type="InterPro" id="IPR050927">
    <property type="entry name" value="TRPM"/>
</dbReference>
<dbReference type="PANTHER" id="PTHR13800:SF44">
    <property type="entry name" value="TRANSIENT RECEPTOR POTENTIAL CHANNEL"/>
    <property type="match status" value="1"/>
</dbReference>
<dbReference type="GO" id="GO:0005261">
    <property type="term" value="F:monoatomic cation channel activity"/>
    <property type="evidence" value="ECO:0007669"/>
    <property type="project" value="TreeGrafter"/>
</dbReference>
<protein>
    <submittedName>
        <fullName evidence="10">Ion_trans domain-containing protein</fullName>
    </submittedName>
</protein>
<evidence type="ECO:0000256" key="3">
    <source>
        <dbReference type="ARBA" id="ARBA00022989"/>
    </source>
</evidence>
<evidence type="ECO:0000256" key="4">
    <source>
        <dbReference type="ARBA" id="ARBA00023136"/>
    </source>
</evidence>
<evidence type="ECO:0000256" key="1">
    <source>
        <dbReference type="ARBA" id="ARBA00004141"/>
    </source>
</evidence>
<evidence type="ECO:0000256" key="6">
    <source>
        <dbReference type="SAM" id="Phobius"/>
    </source>
</evidence>
<feature type="transmembrane region" description="Helical" evidence="6">
    <location>
        <begin position="500"/>
        <end position="518"/>
    </location>
</feature>
<dbReference type="WBParaSite" id="Pan_g4537.t1">
    <property type="protein sequence ID" value="Pan_g4537.t1"/>
    <property type="gene ID" value="Pan_g4537"/>
</dbReference>
<dbReference type="GO" id="GO:0030001">
    <property type="term" value="P:metal ion transport"/>
    <property type="evidence" value="ECO:0007669"/>
    <property type="project" value="TreeGrafter"/>
</dbReference>